<evidence type="ECO:0000256" key="6">
    <source>
        <dbReference type="ARBA" id="ARBA00022670"/>
    </source>
</evidence>
<evidence type="ECO:0000256" key="2">
    <source>
        <dbReference type="ARBA" id="ARBA00002039"/>
    </source>
</evidence>
<dbReference type="Pfam" id="PF03575">
    <property type="entry name" value="Peptidase_S51"/>
    <property type="match status" value="1"/>
</dbReference>
<dbReference type="GO" id="GO:0008236">
    <property type="term" value="F:serine-type peptidase activity"/>
    <property type="evidence" value="ECO:0007669"/>
    <property type="project" value="UniProtKB-KW"/>
</dbReference>
<keyword evidence="7" id="KW-0378">Hydrolase</keyword>
<reference evidence="9 10" key="1">
    <citation type="submission" date="2016-03" db="EMBL/GenBank/DDBJ databases">
        <title>Complete genome sequence of Pedobacter cryoconitis PAMC 27485.</title>
        <authorList>
            <person name="Lee J."/>
            <person name="Kim O.-S."/>
        </authorList>
    </citation>
    <scope>NUCLEOTIDE SEQUENCE [LARGE SCALE GENOMIC DNA]</scope>
    <source>
        <strain evidence="9 10">PAMC 27485</strain>
    </source>
</reference>
<dbReference type="KEGG" id="pcm:AY601_0700"/>
<dbReference type="AlphaFoldDB" id="A0A127V8W1"/>
<dbReference type="OrthoDB" id="9799980at2"/>
<sequence>MIYKIQLRIPHLIFLVLLFVVHSSLAQYKTKPVVPVLPKGSLFIIGGGDRSPELISALIKTANLRPDDYIIVLPMATAEPEASFEAIKTQLSAVAKNNIYSFNFAGEKVRDQSWLDSLAGAKLVFITGGDQNRFMKVVLNTPVYSAIHKAYQNGATIAGTSAGAAVMSKHMITGNQLLDNNYRETFNKLKADNIEFETGMGLLDSVIIDQHFIKRSRYNRLLSAITAYPGYDCIGIDEGTAIIVQGKNITVAGVSQVIRVADPEKMKVRENQLVTFDNLRFSVYGPGDKFKLK</sequence>
<protein>
    <recommendedName>
        <fullName evidence="5">Cyanophycinase</fullName>
        <ecNumber evidence="4">3.4.15.6</ecNumber>
    </recommendedName>
</protein>
<dbReference type="EMBL" id="CP014504">
    <property type="protein sequence ID" value="AMP97647.1"/>
    <property type="molecule type" value="Genomic_DNA"/>
</dbReference>
<dbReference type="GO" id="GO:0006508">
    <property type="term" value="P:proteolysis"/>
    <property type="evidence" value="ECO:0007669"/>
    <property type="project" value="UniProtKB-KW"/>
</dbReference>
<name>A0A127V8W1_9SPHI</name>
<gene>
    <name evidence="9" type="ORF">AY601_0700</name>
</gene>
<organism evidence="9 10">
    <name type="scientific">Pedobacter cryoconitis</name>
    <dbReference type="NCBI Taxonomy" id="188932"/>
    <lineage>
        <taxon>Bacteria</taxon>
        <taxon>Pseudomonadati</taxon>
        <taxon>Bacteroidota</taxon>
        <taxon>Sphingobacteriia</taxon>
        <taxon>Sphingobacteriales</taxon>
        <taxon>Sphingobacteriaceae</taxon>
        <taxon>Pedobacter</taxon>
    </lineage>
</organism>
<dbReference type="PANTHER" id="PTHR36175:SF1">
    <property type="entry name" value="CYANOPHYCINASE"/>
    <property type="match status" value="1"/>
</dbReference>
<dbReference type="SUPFAM" id="SSF52317">
    <property type="entry name" value="Class I glutamine amidotransferase-like"/>
    <property type="match status" value="1"/>
</dbReference>
<evidence type="ECO:0000313" key="10">
    <source>
        <dbReference type="Proteomes" id="UP000071561"/>
    </source>
</evidence>
<evidence type="ECO:0000256" key="8">
    <source>
        <dbReference type="ARBA" id="ARBA00022825"/>
    </source>
</evidence>
<evidence type="ECO:0000256" key="5">
    <source>
        <dbReference type="ARBA" id="ARBA00015719"/>
    </source>
</evidence>
<dbReference type="GO" id="GO:0008241">
    <property type="term" value="F:peptidyl-dipeptidase activity"/>
    <property type="evidence" value="ECO:0007669"/>
    <property type="project" value="UniProtKB-EC"/>
</dbReference>
<proteinExistence type="inferred from homology"/>
<accession>A0A127V8W1</accession>
<dbReference type="EC" id="3.4.15.6" evidence="4"/>
<keyword evidence="10" id="KW-1185">Reference proteome</keyword>
<dbReference type="CDD" id="cd03145">
    <property type="entry name" value="GAT1_cyanophycinase"/>
    <property type="match status" value="1"/>
</dbReference>
<evidence type="ECO:0000256" key="3">
    <source>
        <dbReference type="ARBA" id="ARBA00006534"/>
    </source>
</evidence>
<evidence type="ECO:0000256" key="4">
    <source>
        <dbReference type="ARBA" id="ARBA00013115"/>
    </source>
</evidence>
<keyword evidence="6" id="KW-0645">Protease</keyword>
<evidence type="ECO:0000256" key="7">
    <source>
        <dbReference type="ARBA" id="ARBA00022801"/>
    </source>
</evidence>
<comment type="function">
    <text evidence="2">Exopeptidase that catalyzes the hydrolytic cleavage of multi-L-arginyl-poly-L-aspartic acid (cyanophycin; a water-insoluble reserve polymer) into aspartate-arginine dipeptides.</text>
</comment>
<keyword evidence="8" id="KW-0720">Serine protease</keyword>
<dbReference type="Proteomes" id="UP000071561">
    <property type="component" value="Chromosome"/>
</dbReference>
<dbReference type="NCBIfam" id="TIGR02069">
    <property type="entry name" value="cyanophycinase"/>
    <property type="match status" value="1"/>
</dbReference>
<dbReference type="InterPro" id="IPR011811">
    <property type="entry name" value="Peptidase_S51_cyanophycinase"/>
</dbReference>
<comment type="catalytic activity">
    <reaction evidence="1">
        <text>[L-4-(L-arginin-2-N-yl)aspartate](n) + H2O = [L-4-(L-arginin-2-N-yl)aspartate](n-1) + L-4-(L-arginin-2-N-yl)aspartate</text>
        <dbReference type="Rhea" id="RHEA:12845"/>
        <dbReference type="Rhea" id="RHEA-COMP:13728"/>
        <dbReference type="Rhea" id="RHEA-COMP:13734"/>
        <dbReference type="ChEBI" id="CHEBI:15377"/>
        <dbReference type="ChEBI" id="CHEBI:137986"/>
        <dbReference type="ChEBI" id="CHEBI:137991"/>
        <dbReference type="EC" id="3.4.15.6"/>
    </reaction>
</comment>
<dbReference type="PATRIC" id="fig|188932.3.peg.717"/>
<dbReference type="Gene3D" id="3.40.50.880">
    <property type="match status" value="1"/>
</dbReference>
<dbReference type="PANTHER" id="PTHR36175">
    <property type="entry name" value="CYANOPHYCINASE"/>
    <property type="match status" value="1"/>
</dbReference>
<dbReference type="InterPro" id="IPR029062">
    <property type="entry name" value="Class_I_gatase-like"/>
</dbReference>
<dbReference type="RefSeq" id="WP_084359063.1">
    <property type="nucleotide sequence ID" value="NZ_CP014504.1"/>
</dbReference>
<dbReference type="InterPro" id="IPR005320">
    <property type="entry name" value="Peptidase_S51"/>
</dbReference>
<evidence type="ECO:0000256" key="1">
    <source>
        <dbReference type="ARBA" id="ARBA00001092"/>
    </source>
</evidence>
<comment type="similarity">
    <text evidence="3">Belongs to the peptidase S51 family.</text>
</comment>
<evidence type="ECO:0000313" key="9">
    <source>
        <dbReference type="EMBL" id="AMP97647.1"/>
    </source>
</evidence>